<dbReference type="Pfam" id="PF05970">
    <property type="entry name" value="PIF1"/>
    <property type="match status" value="1"/>
</dbReference>
<dbReference type="AlphaFoldDB" id="A0A1S3Y3A0"/>
<name>A0A1S3Y3A0_TOBAC</name>
<dbReference type="GO" id="GO:0043139">
    <property type="term" value="F:5'-3' DNA helicase activity"/>
    <property type="evidence" value="ECO:0007669"/>
    <property type="project" value="UniProtKB-EC"/>
</dbReference>
<keyword evidence="1" id="KW-0378">Hydrolase</keyword>
<keyword evidence="1" id="KW-0067">ATP-binding</keyword>
<dbReference type="GeneID" id="107771698"/>
<sequence length="116" mass="12707">MIALATTTNGVAASILPGGRTAHSRFDIPLQTNDSTMTNMSKQSGAVKLIKKAILVISDEASMARRQMIETVYRSFRDIIDIDKHFGEKVIVFGGDFHQVLLVVQNSTRAETVNQA</sequence>
<keyword evidence="1" id="KW-0347">Helicase</keyword>
<dbReference type="InterPro" id="IPR010285">
    <property type="entry name" value="DNA_helicase_pif1-like_DEAD"/>
</dbReference>
<protein>
    <recommendedName>
        <fullName evidence="1">ATP-dependent DNA helicase</fullName>
        <ecNumber evidence="1">5.6.2.3</ecNumber>
    </recommendedName>
</protein>
<dbReference type="GO" id="GO:0006310">
    <property type="term" value="P:DNA recombination"/>
    <property type="evidence" value="ECO:0007669"/>
    <property type="project" value="UniProtKB-KW"/>
</dbReference>
<accession>A0A1S3Y3A0</accession>
<evidence type="ECO:0000313" key="3">
    <source>
        <dbReference type="RefSeq" id="XP_016446614.2"/>
    </source>
</evidence>
<dbReference type="EC" id="5.6.2.3" evidence="1"/>
<dbReference type="KEGG" id="nta:107771698"/>
<dbReference type="PANTHER" id="PTHR10492:SF94">
    <property type="entry name" value="ATP-DEPENDENT DNA HELICASE"/>
    <property type="match status" value="1"/>
</dbReference>
<comment type="similarity">
    <text evidence="1">Belongs to the helicase family.</text>
</comment>
<keyword evidence="2" id="KW-1185">Reference proteome</keyword>
<keyword evidence="1" id="KW-0233">DNA recombination</keyword>
<dbReference type="RefSeq" id="XP_016446614.2">
    <property type="nucleotide sequence ID" value="XM_016591128.2"/>
</dbReference>
<keyword evidence="1" id="KW-0234">DNA repair</keyword>
<dbReference type="STRING" id="4097.A0A1S3Y3A0"/>
<evidence type="ECO:0000256" key="1">
    <source>
        <dbReference type="RuleBase" id="RU363044"/>
    </source>
</evidence>
<comment type="catalytic activity">
    <reaction evidence="1">
        <text>ATP + H2O = ADP + phosphate + H(+)</text>
        <dbReference type="Rhea" id="RHEA:13065"/>
        <dbReference type="ChEBI" id="CHEBI:15377"/>
        <dbReference type="ChEBI" id="CHEBI:15378"/>
        <dbReference type="ChEBI" id="CHEBI:30616"/>
        <dbReference type="ChEBI" id="CHEBI:43474"/>
        <dbReference type="ChEBI" id="CHEBI:456216"/>
        <dbReference type="EC" id="5.6.2.3"/>
    </reaction>
</comment>
<dbReference type="OrthoDB" id="1918649at2759"/>
<dbReference type="GO" id="GO:0006281">
    <property type="term" value="P:DNA repair"/>
    <property type="evidence" value="ECO:0007669"/>
    <property type="project" value="UniProtKB-KW"/>
</dbReference>
<gene>
    <name evidence="3" type="primary">LOC107771698</name>
</gene>
<dbReference type="GO" id="GO:0000723">
    <property type="term" value="P:telomere maintenance"/>
    <property type="evidence" value="ECO:0007669"/>
    <property type="project" value="InterPro"/>
</dbReference>
<reference evidence="2" key="1">
    <citation type="journal article" date="2014" name="Nat. Commun.">
        <title>The tobacco genome sequence and its comparison with those of tomato and potato.</title>
        <authorList>
            <person name="Sierro N."/>
            <person name="Battey J.N."/>
            <person name="Ouadi S."/>
            <person name="Bakaher N."/>
            <person name="Bovet L."/>
            <person name="Willig A."/>
            <person name="Goepfert S."/>
            <person name="Peitsch M.C."/>
            <person name="Ivanov N.V."/>
        </authorList>
    </citation>
    <scope>NUCLEOTIDE SEQUENCE [LARGE SCALE GENOMIC DNA]</scope>
</reference>
<dbReference type="GO" id="GO:0016887">
    <property type="term" value="F:ATP hydrolysis activity"/>
    <property type="evidence" value="ECO:0007669"/>
    <property type="project" value="RHEA"/>
</dbReference>
<comment type="cofactor">
    <cofactor evidence="1">
        <name>Mg(2+)</name>
        <dbReference type="ChEBI" id="CHEBI:18420"/>
    </cofactor>
</comment>
<dbReference type="PaxDb" id="4097-A0A1S3Y3A0"/>
<dbReference type="RefSeq" id="XP_016446614.1">
    <property type="nucleotide sequence ID" value="XM_016591128.1"/>
</dbReference>
<dbReference type="PANTHER" id="PTHR10492">
    <property type="match status" value="1"/>
</dbReference>
<organism evidence="2 3">
    <name type="scientific">Nicotiana tabacum</name>
    <name type="common">Common tobacco</name>
    <dbReference type="NCBI Taxonomy" id="4097"/>
    <lineage>
        <taxon>Eukaryota</taxon>
        <taxon>Viridiplantae</taxon>
        <taxon>Streptophyta</taxon>
        <taxon>Embryophyta</taxon>
        <taxon>Tracheophyta</taxon>
        <taxon>Spermatophyta</taxon>
        <taxon>Magnoliopsida</taxon>
        <taxon>eudicotyledons</taxon>
        <taxon>Gunneridae</taxon>
        <taxon>Pentapetalae</taxon>
        <taxon>asterids</taxon>
        <taxon>lamiids</taxon>
        <taxon>Solanales</taxon>
        <taxon>Solanaceae</taxon>
        <taxon>Nicotianoideae</taxon>
        <taxon>Nicotianeae</taxon>
        <taxon>Nicotiana</taxon>
    </lineage>
</organism>
<keyword evidence="1" id="KW-0227">DNA damage</keyword>
<dbReference type="Proteomes" id="UP000790787">
    <property type="component" value="Chromosome 8"/>
</dbReference>
<dbReference type="GO" id="GO:0005524">
    <property type="term" value="F:ATP binding"/>
    <property type="evidence" value="ECO:0007669"/>
    <property type="project" value="UniProtKB-KW"/>
</dbReference>
<proteinExistence type="inferred from homology"/>
<dbReference type="Gene3D" id="3.40.50.300">
    <property type="entry name" value="P-loop containing nucleotide triphosphate hydrolases"/>
    <property type="match status" value="1"/>
</dbReference>
<reference evidence="3" key="2">
    <citation type="submission" date="2025-08" db="UniProtKB">
        <authorList>
            <consortium name="RefSeq"/>
        </authorList>
    </citation>
    <scope>IDENTIFICATION</scope>
    <source>
        <tissue evidence="3">Leaf</tissue>
    </source>
</reference>
<keyword evidence="1" id="KW-0547">Nucleotide-binding</keyword>
<dbReference type="InterPro" id="IPR027417">
    <property type="entry name" value="P-loop_NTPase"/>
</dbReference>
<evidence type="ECO:0000313" key="2">
    <source>
        <dbReference type="Proteomes" id="UP000790787"/>
    </source>
</evidence>